<feature type="non-terminal residue" evidence="1">
    <location>
        <position position="148"/>
    </location>
</feature>
<organism evidence="1 2">
    <name type="scientific">Mycteria americana</name>
    <name type="common">Wood stork</name>
    <dbReference type="NCBI Taxonomy" id="33587"/>
    <lineage>
        <taxon>Eukaryota</taxon>
        <taxon>Metazoa</taxon>
        <taxon>Chordata</taxon>
        <taxon>Craniata</taxon>
        <taxon>Vertebrata</taxon>
        <taxon>Euteleostomi</taxon>
        <taxon>Archelosauria</taxon>
        <taxon>Archosauria</taxon>
        <taxon>Dinosauria</taxon>
        <taxon>Saurischia</taxon>
        <taxon>Theropoda</taxon>
        <taxon>Coelurosauria</taxon>
        <taxon>Aves</taxon>
        <taxon>Neognathae</taxon>
        <taxon>Neoaves</taxon>
        <taxon>Aequornithes</taxon>
        <taxon>Ciconiiformes</taxon>
        <taxon>Ciconiidae</taxon>
        <taxon>Mycteria</taxon>
    </lineage>
</organism>
<dbReference type="AlphaFoldDB" id="A0AAN7NJU4"/>
<gene>
    <name evidence="1" type="ORF">QYF61_025905</name>
</gene>
<comment type="caution">
    <text evidence="1">The sequence shown here is derived from an EMBL/GenBank/DDBJ whole genome shotgun (WGS) entry which is preliminary data.</text>
</comment>
<sequence length="148" mass="16893">MVKHYTRGYLAMEDRRDAWDQALMARATALNTLLLSTAESSAPVYTERVRTSPFWYNKEQKHSSDIAKKEEMSLSNLTCKAFFSNQTECFSQVATWLETSTIRINIDVSDRLLDPNAAVWRASSVAQGDLATDFDEENCLSLVRWVEN</sequence>
<dbReference type="EMBL" id="JAUNZN010000009">
    <property type="protein sequence ID" value="KAK4816985.1"/>
    <property type="molecule type" value="Genomic_DNA"/>
</dbReference>
<dbReference type="Proteomes" id="UP001333110">
    <property type="component" value="Unassembled WGS sequence"/>
</dbReference>
<keyword evidence="2" id="KW-1185">Reference proteome</keyword>
<name>A0AAN7NJU4_MYCAM</name>
<reference evidence="1 2" key="1">
    <citation type="journal article" date="2023" name="J. Hered.">
        <title>Chromosome-level genome of the wood stork (Mycteria americana) provides insight into avian chromosome evolution.</title>
        <authorList>
            <person name="Flamio R. Jr."/>
            <person name="Ramstad K.M."/>
        </authorList>
    </citation>
    <scope>NUCLEOTIDE SEQUENCE [LARGE SCALE GENOMIC DNA]</scope>
    <source>
        <strain evidence="1">JAX WOST 10</strain>
    </source>
</reference>
<accession>A0AAN7NJU4</accession>
<protein>
    <submittedName>
        <fullName evidence="1">Uncharacterized protein</fullName>
    </submittedName>
</protein>
<evidence type="ECO:0000313" key="2">
    <source>
        <dbReference type="Proteomes" id="UP001333110"/>
    </source>
</evidence>
<evidence type="ECO:0000313" key="1">
    <source>
        <dbReference type="EMBL" id="KAK4816985.1"/>
    </source>
</evidence>
<proteinExistence type="predicted"/>